<sequence length="1071" mass="123354">MHDVSGLDGYRSPPPDGQNRHINQKYTTEEGDFIIYAWYDKKLKWKRIKQDFATIFGRTPERIVQGLQGWCYRMNQRIPLWDQDGWLIFDNEDALGPKHISMNCSERDTQNKPMKPPVEENTSKRTGQLKKSAVRPRILRDENQLTANDWSVLQHFATILGYYEDAVKTLEGDGLIRKRKRGYTGSYGNVWDVINGFEFLLGKLEKYKAMAKDFPDPEQFRIGINMAWEKLDKYYTILDTTPIYYTALALHPAYRWGWFEQAWVHKPDWIRSAKRIVQEVWDESYRDFHIVVASNDEPVAKRQKQYYNAFEEHCEQSRIDSIQTEPLLDDDTIGDEYERWQSIPRLLIPLGYIRVEDDHILKARLQTDSGEWNDAEFDLNEVLGNHEGVIHWDGRDFASSVKNITFSMEGDSQVPILRVVLRTIDGDELPSDVNLAERIGNENGVFVYVEAASVENAVQSEFKSRHPFHDSLFLYLIEAPTSQTAGDVCESHLFDKYPEGWTVEGLPCSLPFAQVEHPAFRDLIRYLRPAADDLLPRSGDTVKTDLQWGYDNKKEFVKRALQNALSSIHIIPDNWASPNGLGVIGFTVQFVTEDHGLQSLVVRIKELEGEHSGEHMAEAIMEFIREYGIATKVGYFMMDNASNMNTMIDKVSDELEQEFDVFYDPLPHRLRCTGHIINLAVMEFLIGKRPRTTGSYGGPSEEEIEEWRKRGAIGKLHNIVVYVTWTPQRLQTFTVLTDGLRLRRDNDTRWNSWYNMVERALRPKVRQAITVFCAQEPALQEDTLTPSDWVTLAEIHKFLEPFHDATMANEGVQNSIADVLPTMDYLLHHIEAAREATTIPHLATMMETAWAKLADYYELTEDSPVYSAATVLNPSFKWAYMEKTWEDKTEWIERAKSRVGQLWRESYKSSSYLPVLRPGSAEEPTTRRLNGYKMWMNEQKATIFNTDDDEYEVYCREPVVMTPDPLKWWLEVAQRRRFPSLSLMAIDILSIAAMSSGTERLFSKLKLTVTDQRGAIDAETLNIVECLRSWDSSALIVPSDCRYVDAASGFNHSDALGREESGGGLDTVEIA</sequence>
<protein>
    <submittedName>
        <fullName evidence="8">Transposase-like protein</fullName>
    </submittedName>
</protein>
<proteinExistence type="predicted"/>
<dbReference type="InterPro" id="IPR008906">
    <property type="entry name" value="HATC_C_dom"/>
</dbReference>
<dbReference type="PANTHER" id="PTHR46481:SF10">
    <property type="entry name" value="ZINC FINGER BED DOMAIN-CONTAINING PROTEIN 39"/>
    <property type="match status" value="1"/>
</dbReference>
<gene>
    <name evidence="8" type="ORF">VFPPC_18490</name>
</gene>
<feature type="domain" description="Cyanovirin-N" evidence="7">
    <location>
        <begin position="351"/>
        <end position="448"/>
    </location>
</feature>
<dbReference type="RefSeq" id="XP_022284908.1">
    <property type="nucleotide sequence ID" value="XM_022430091.1"/>
</dbReference>
<organism evidence="8 9">
    <name type="scientific">Pochonia chlamydosporia 170</name>
    <dbReference type="NCBI Taxonomy" id="1380566"/>
    <lineage>
        <taxon>Eukaryota</taxon>
        <taxon>Fungi</taxon>
        <taxon>Dikarya</taxon>
        <taxon>Ascomycota</taxon>
        <taxon>Pezizomycotina</taxon>
        <taxon>Sordariomycetes</taxon>
        <taxon>Hypocreomycetidae</taxon>
        <taxon>Hypocreales</taxon>
        <taxon>Clavicipitaceae</taxon>
        <taxon>Pochonia</taxon>
    </lineage>
</organism>
<dbReference type="KEGG" id="pchm:VFPPC_18490"/>
<accession>A0A219AP68</accession>
<evidence type="ECO:0000259" key="7">
    <source>
        <dbReference type="SMART" id="SM01111"/>
    </source>
</evidence>
<dbReference type="GeneID" id="33937244"/>
<dbReference type="Pfam" id="PF08881">
    <property type="entry name" value="CVNH"/>
    <property type="match status" value="1"/>
</dbReference>
<evidence type="ECO:0000256" key="3">
    <source>
        <dbReference type="ARBA" id="ARBA00022771"/>
    </source>
</evidence>
<dbReference type="Pfam" id="PF05699">
    <property type="entry name" value="Dimer_Tnp_hAT"/>
    <property type="match status" value="1"/>
</dbReference>
<dbReference type="GO" id="GO:0008270">
    <property type="term" value="F:zinc ion binding"/>
    <property type="evidence" value="ECO:0007669"/>
    <property type="project" value="UniProtKB-KW"/>
</dbReference>
<dbReference type="InterPro" id="IPR012337">
    <property type="entry name" value="RNaseH-like_sf"/>
</dbReference>
<dbReference type="Proteomes" id="UP000078397">
    <property type="component" value="Unassembled WGS sequence"/>
</dbReference>
<name>A0A219AP68_METCM</name>
<reference evidence="8 9" key="1">
    <citation type="journal article" date="2016" name="PLoS Pathog.">
        <title>Biosynthesis of antibiotic leucinostatins in bio-control fungus Purpureocillium lilacinum and their inhibition on phytophthora revealed by genome mining.</title>
        <authorList>
            <person name="Wang G."/>
            <person name="Liu Z."/>
            <person name="Lin R."/>
            <person name="Li E."/>
            <person name="Mao Z."/>
            <person name="Ling J."/>
            <person name="Yang Y."/>
            <person name="Yin W.B."/>
            <person name="Xie B."/>
        </authorList>
    </citation>
    <scope>NUCLEOTIDE SEQUENCE [LARGE SCALE GENOMIC DNA]</scope>
    <source>
        <strain evidence="8">170</strain>
    </source>
</reference>
<dbReference type="InterPro" id="IPR036673">
    <property type="entry name" value="Cyanovirin-N_sf"/>
</dbReference>
<dbReference type="Gene3D" id="2.30.60.10">
    <property type="entry name" value="Cyanovirin-N"/>
    <property type="match status" value="1"/>
</dbReference>
<evidence type="ECO:0000313" key="9">
    <source>
        <dbReference type="Proteomes" id="UP000078397"/>
    </source>
</evidence>
<dbReference type="GO" id="GO:0005634">
    <property type="term" value="C:nucleus"/>
    <property type="evidence" value="ECO:0007669"/>
    <property type="project" value="UniProtKB-SubCell"/>
</dbReference>
<evidence type="ECO:0000313" key="8">
    <source>
        <dbReference type="EMBL" id="OWT42379.1"/>
    </source>
</evidence>
<dbReference type="PANTHER" id="PTHR46481">
    <property type="entry name" value="ZINC FINGER BED DOMAIN-CONTAINING PROTEIN 4"/>
    <property type="match status" value="1"/>
</dbReference>
<feature type="region of interest" description="Disordered" evidence="6">
    <location>
        <begin position="102"/>
        <end position="127"/>
    </location>
</feature>
<comment type="caution">
    <text evidence="8">The sequence shown here is derived from an EMBL/GenBank/DDBJ whole genome shotgun (WGS) entry which is preliminary data.</text>
</comment>
<dbReference type="GO" id="GO:0046983">
    <property type="term" value="F:protein dimerization activity"/>
    <property type="evidence" value="ECO:0007669"/>
    <property type="project" value="InterPro"/>
</dbReference>
<evidence type="ECO:0000256" key="1">
    <source>
        <dbReference type="ARBA" id="ARBA00004123"/>
    </source>
</evidence>
<dbReference type="InterPro" id="IPR052035">
    <property type="entry name" value="ZnF_BED_domain_contain"/>
</dbReference>
<keyword evidence="4" id="KW-0862">Zinc</keyword>
<comment type="subcellular location">
    <subcellularLocation>
        <location evidence="1">Nucleus</location>
    </subcellularLocation>
</comment>
<dbReference type="SUPFAM" id="SSF53098">
    <property type="entry name" value="Ribonuclease H-like"/>
    <property type="match status" value="2"/>
</dbReference>
<dbReference type="AlphaFoldDB" id="A0A219AP68"/>
<keyword evidence="5" id="KW-0539">Nucleus</keyword>
<evidence type="ECO:0000256" key="5">
    <source>
        <dbReference type="ARBA" id="ARBA00023242"/>
    </source>
</evidence>
<evidence type="ECO:0000256" key="2">
    <source>
        <dbReference type="ARBA" id="ARBA00022723"/>
    </source>
</evidence>
<keyword evidence="3" id="KW-0863">Zinc-finger</keyword>
<evidence type="ECO:0000256" key="4">
    <source>
        <dbReference type="ARBA" id="ARBA00022833"/>
    </source>
</evidence>
<dbReference type="OrthoDB" id="2441380at2759"/>
<evidence type="ECO:0000256" key="6">
    <source>
        <dbReference type="SAM" id="MobiDB-lite"/>
    </source>
</evidence>
<keyword evidence="9" id="KW-1185">Reference proteome</keyword>
<dbReference type="InterPro" id="IPR011058">
    <property type="entry name" value="Cyanovirin-N"/>
</dbReference>
<keyword evidence="2" id="KW-0479">Metal-binding</keyword>
<dbReference type="SMART" id="SM01111">
    <property type="entry name" value="CVNH"/>
    <property type="match status" value="1"/>
</dbReference>
<dbReference type="EMBL" id="LSBJ02000020">
    <property type="protein sequence ID" value="OWT42379.1"/>
    <property type="molecule type" value="Genomic_DNA"/>
</dbReference>
<feature type="region of interest" description="Disordered" evidence="6">
    <location>
        <begin position="1"/>
        <end position="24"/>
    </location>
</feature>
<dbReference type="SUPFAM" id="SSF51322">
    <property type="entry name" value="Cyanovirin-N"/>
    <property type="match status" value="1"/>
</dbReference>